<dbReference type="PANTHER" id="PTHR34512:SF30">
    <property type="entry name" value="OUTER MEMBRANE PROTEIN ASSEMBLY FACTOR BAMB"/>
    <property type="match status" value="1"/>
</dbReference>
<dbReference type="AlphaFoldDB" id="A0ABD6B2J9"/>
<feature type="domain" description="Pyrrolo-quinoline quinone repeat" evidence="1">
    <location>
        <begin position="269"/>
        <end position="423"/>
    </location>
</feature>
<keyword evidence="3" id="KW-1185">Reference proteome</keyword>
<dbReference type="Pfam" id="PF13360">
    <property type="entry name" value="PQQ_2"/>
    <property type="match status" value="2"/>
</dbReference>
<accession>A0ABD6B2J9</accession>
<dbReference type="EMBL" id="JBHUDC010000011">
    <property type="protein sequence ID" value="MFD1515808.1"/>
    <property type="molecule type" value="Genomic_DNA"/>
</dbReference>
<dbReference type="SUPFAM" id="SSF50998">
    <property type="entry name" value="Quinoprotein alcohol dehydrogenase-like"/>
    <property type="match status" value="2"/>
</dbReference>
<evidence type="ECO:0000313" key="2">
    <source>
        <dbReference type="EMBL" id="MFD1515808.1"/>
    </source>
</evidence>
<dbReference type="Gene3D" id="2.130.10.10">
    <property type="entry name" value="YVTN repeat-like/Quinoprotein amine dehydrogenase"/>
    <property type="match status" value="2"/>
</dbReference>
<sequence length="426" mass="44322">MRGRTVVAVAVVVAALAGVVVLGVGSSNGGGELTERWVSDTPRQNDRNHHAVGASEDGRVVVAPVAESPKPGLTDTSCTLARLATDDGAVQWRTTIDPERCFTHALTEPVVTDLDGDGQRTVVSATTENALVAYDADDGSEQWRAPLSTGEPSYGYGRPTVADLPVSPGREVVVSDIDGHVAAVTANGTVAWRASFADVGDDDVIVQSPPVVTDADADGEREVVVGSYDSLLVLTADGDVAWNRSTPAQHVATTQADDDAARELLVGNRERVTALDGATGETQWSTAFETSVQFVSAGVVESTDTVSVGTFTGDVVALDATTGEERWRTTVSGDGQPVWSPVVADLNGDGEREVVATSRDGTVSVLAADDGRVLATYERAVPIETFVTLADLDAGTNGTASDGDGPTPEVLVRYGDGRVVALDYTR</sequence>
<comment type="caution">
    <text evidence="2">The sequence shown here is derived from an EMBL/GenBank/DDBJ whole genome shotgun (WGS) entry which is preliminary data.</text>
</comment>
<dbReference type="PANTHER" id="PTHR34512">
    <property type="entry name" value="CELL SURFACE PROTEIN"/>
    <property type="match status" value="1"/>
</dbReference>
<evidence type="ECO:0000259" key="1">
    <source>
        <dbReference type="Pfam" id="PF13360"/>
    </source>
</evidence>
<dbReference type="RefSeq" id="WP_250875731.1">
    <property type="nucleotide sequence ID" value="NZ_JALXFV010000011.1"/>
</dbReference>
<reference evidence="2 3" key="1">
    <citation type="journal article" date="2019" name="Int. J. Syst. Evol. Microbiol.">
        <title>The Global Catalogue of Microorganisms (GCM) 10K type strain sequencing project: providing services to taxonomists for standard genome sequencing and annotation.</title>
        <authorList>
            <consortium name="The Broad Institute Genomics Platform"/>
            <consortium name="The Broad Institute Genome Sequencing Center for Infectious Disease"/>
            <person name="Wu L."/>
            <person name="Ma J."/>
        </authorList>
    </citation>
    <scope>NUCLEOTIDE SEQUENCE [LARGE SCALE GENOMIC DNA]</scope>
    <source>
        <strain evidence="2 3">CGMCC 1.12563</strain>
    </source>
</reference>
<name>A0ABD6B2J9_9EURY</name>
<dbReference type="InterPro" id="IPR018391">
    <property type="entry name" value="PQQ_b-propeller_rpt"/>
</dbReference>
<evidence type="ECO:0000313" key="3">
    <source>
        <dbReference type="Proteomes" id="UP001597187"/>
    </source>
</evidence>
<dbReference type="InterPro" id="IPR002372">
    <property type="entry name" value="PQQ_rpt_dom"/>
</dbReference>
<feature type="domain" description="Pyrrolo-quinoline quinone repeat" evidence="1">
    <location>
        <begin position="80"/>
        <end position="261"/>
    </location>
</feature>
<dbReference type="SMART" id="SM00564">
    <property type="entry name" value="PQQ"/>
    <property type="match status" value="5"/>
</dbReference>
<gene>
    <name evidence="2" type="ORF">ACFSBT_21210</name>
</gene>
<dbReference type="InterPro" id="IPR011047">
    <property type="entry name" value="Quinoprotein_ADH-like_sf"/>
</dbReference>
<dbReference type="Proteomes" id="UP001597187">
    <property type="component" value="Unassembled WGS sequence"/>
</dbReference>
<proteinExistence type="predicted"/>
<organism evidence="2 3">
    <name type="scientific">Halomarina rubra</name>
    <dbReference type="NCBI Taxonomy" id="2071873"/>
    <lineage>
        <taxon>Archaea</taxon>
        <taxon>Methanobacteriati</taxon>
        <taxon>Methanobacteriota</taxon>
        <taxon>Stenosarchaea group</taxon>
        <taxon>Halobacteria</taxon>
        <taxon>Halobacteriales</taxon>
        <taxon>Natronomonadaceae</taxon>
        <taxon>Halomarina</taxon>
    </lineage>
</organism>
<dbReference type="InterPro" id="IPR015943">
    <property type="entry name" value="WD40/YVTN_repeat-like_dom_sf"/>
</dbReference>
<protein>
    <submittedName>
        <fullName evidence="2">PQQ-binding-like beta-propeller repeat protein</fullName>
    </submittedName>
</protein>